<organism evidence="2 3">
    <name type="scientific">Aspergillus sclerotioniger CBS 115572</name>
    <dbReference type="NCBI Taxonomy" id="1450535"/>
    <lineage>
        <taxon>Eukaryota</taxon>
        <taxon>Fungi</taxon>
        <taxon>Dikarya</taxon>
        <taxon>Ascomycota</taxon>
        <taxon>Pezizomycotina</taxon>
        <taxon>Eurotiomycetes</taxon>
        <taxon>Eurotiomycetidae</taxon>
        <taxon>Eurotiales</taxon>
        <taxon>Aspergillaceae</taxon>
        <taxon>Aspergillus</taxon>
        <taxon>Aspergillus subgen. Circumdati</taxon>
    </lineage>
</organism>
<dbReference type="Proteomes" id="UP000246702">
    <property type="component" value="Unassembled WGS sequence"/>
</dbReference>
<comment type="caution">
    <text evidence="2">The sequence shown here is derived from an EMBL/GenBank/DDBJ whole genome shotgun (WGS) entry which is preliminary data.</text>
</comment>
<protein>
    <submittedName>
        <fullName evidence="2">Uncharacterized protein</fullName>
    </submittedName>
</protein>
<evidence type="ECO:0000256" key="1">
    <source>
        <dbReference type="SAM" id="MobiDB-lite"/>
    </source>
</evidence>
<accession>A0A317X0Y7</accession>
<dbReference type="EMBL" id="MSFK01000010">
    <property type="protein sequence ID" value="PWY90618.1"/>
    <property type="molecule type" value="Genomic_DNA"/>
</dbReference>
<feature type="region of interest" description="Disordered" evidence="1">
    <location>
        <begin position="49"/>
        <end position="70"/>
    </location>
</feature>
<dbReference type="AlphaFoldDB" id="A0A317X0Y7"/>
<evidence type="ECO:0000313" key="2">
    <source>
        <dbReference type="EMBL" id="PWY90618.1"/>
    </source>
</evidence>
<feature type="non-terminal residue" evidence="2">
    <location>
        <position position="1"/>
    </location>
</feature>
<reference evidence="2 3" key="1">
    <citation type="submission" date="2016-12" db="EMBL/GenBank/DDBJ databases">
        <title>The genomes of Aspergillus section Nigri reveals drivers in fungal speciation.</title>
        <authorList>
            <consortium name="DOE Joint Genome Institute"/>
            <person name="Vesth T.C."/>
            <person name="Nybo J."/>
            <person name="Theobald S."/>
            <person name="Brandl J."/>
            <person name="Frisvad J.C."/>
            <person name="Nielsen K.F."/>
            <person name="Lyhne E.K."/>
            <person name="Kogle M.E."/>
            <person name="Kuo A."/>
            <person name="Riley R."/>
            <person name="Clum A."/>
            <person name="Nolan M."/>
            <person name="Lipzen A."/>
            <person name="Salamov A."/>
            <person name="Henrissat B."/>
            <person name="Wiebenga A."/>
            <person name="De Vries R.P."/>
            <person name="Grigoriev I.V."/>
            <person name="Mortensen U.H."/>
            <person name="Andersen M.R."/>
            <person name="Baker S.E."/>
        </authorList>
    </citation>
    <scope>NUCLEOTIDE SEQUENCE [LARGE SCALE GENOMIC DNA]</scope>
    <source>
        <strain evidence="2 3">CBS 115572</strain>
    </source>
</reference>
<dbReference type="RefSeq" id="XP_025468996.1">
    <property type="nucleotide sequence ID" value="XM_025606901.1"/>
</dbReference>
<name>A0A317X0Y7_9EURO</name>
<evidence type="ECO:0000313" key="3">
    <source>
        <dbReference type="Proteomes" id="UP000246702"/>
    </source>
</evidence>
<gene>
    <name evidence="2" type="ORF">BO94DRAFT_32128</name>
</gene>
<dbReference type="GeneID" id="37109044"/>
<proteinExistence type="predicted"/>
<sequence length="171" mass="18662">WVLAIECKRYSVAIRGHHKCLDDTSITDNHATISRAYCWRTVLRGGIRSGQPGPAGNRWPRRESRPGGVSGYAGSTLSHGLSVACSKAVSGLQSSHLSVAAQPHPCKFRCTRHNNRASCVQQPAYHDKAVPEETRGVLCIPAQRGSRPTTLEERSEKGSPLALILDREAIR</sequence>
<keyword evidence="3" id="KW-1185">Reference proteome</keyword>